<comment type="pathway">
    <text evidence="5">Cofactor biosynthesis; adenosylcobalamin biosynthesis; adenosylcobalamin from cob(II)yrinate a,c-diamide: step 6/7.</text>
</comment>
<evidence type="ECO:0000256" key="3">
    <source>
        <dbReference type="ARBA" id="ARBA00001522"/>
    </source>
</evidence>
<keyword evidence="21" id="KW-1185">Reference proteome</keyword>
<evidence type="ECO:0000256" key="15">
    <source>
        <dbReference type="ARBA" id="ARBA00023134"/>
    </source>
</evidence>
<evidence type="ECO:0000256" key="2">
    <source>
        <dbReference type="ARBA" id="ARBA00000711"/>
    </source>
</evidence>
<gene>
    <name evidence="20" type="ORF">AMD01_10980</name>
</gene>
<evidence type="ECO:0000256" key="7">
    <source>
        <dbReference type="ARBA" id="ARBA00007490"/>
    </source>
</evidence>
<keyword evidence="12 19" id="KW-0547">Nucleotide-binding</keyword>
<feature type="binding site" evidence="19">
    <location>
        <begin position="46"/>
        <end position="48"/>
    </location>
    <ligand>
        <name>GTP</name>
        <dbReference type="ChEBI" id="CHEBI:37565"/>
    </ligand>
</feature>
<feature type="binding site" evidence="19">
    <location>
        <position position="77"/>
    </location>
    <ligand>
        <name>GTP</name>
        <dbReference type="ChEBI" id="CHEBI:37565"/>
    </ligand>
</feature>
<dbReference type="PANTHER" id="PTHR34848">
    <property type="match status" value="1"/>
</dbReference>
<dbReference type="EC" id="2.7.1.156" evidence="8"/>
<organism evidence="20 21">
    <name type="scientific">Priestia koreensis</name>
    <dbReference type="NCBI Taxonomy" id="284581"/>
    <lineage>
        <taxon>Bacteria</taxon>
        <taxon>Bacillati</taxon>
        <taxon>Bacillota</taxon>
        <taxon>Bacilli</taxon>
        <taxon>Bacillales</taxon>
        <taxon>Bacillaceae</taxon>
        <taxon>Priestia</taxon>
    </lineage>
</organism>
<dbReference type="InterPro" id="IPR027417">
    <property type="entry name" value="P-loop_NTPase"/>
</dbReference>
<reference evidence="21" key="1">
    <citation type="submission" date="2015-08" db="EMBL/GenBank/DDBJ databases">
        <title>Fjat-14210 dsm16467.</title>
        <authorList>
            <person name="Liu B."/>
            <person name="Wang J."/>
            <person name="Zhu Y."/>
            <person name="Liu G."/>
            <person name="Chen Q."/>
            <person name="Chen Z."/>
            <person name="Lan J."/>
            <person name="Che J."/>
            <person name="Ge C."/>
            <person name="Shi H."/>
            <person name="Pan Z."/>
            <person name="Liu X."/>
        </authorList>
    </citation>
    <scope>NUCLEOTIDE SEQUENCE [LARGE SCALE GENOMIC DNA]</scope>
    <source>
        <strain evidence="21">DSM 16467</strain>
    </source>
</reference>
<keyword evidence="13" id="KW-0418">Kinase</keyword>
<dbReference type="PATRIC" id="fig|284581.3.peg.2299"/>
<dbReference type="InterPro" id="IPR003203">
    <property type="entry name" value="CobU/CobP"/>
</dbReference>
<evidence type="ECO:0000256" key="1">
    <source>
        <dbReference type="ARBA" id="ARBA00000312"/>
    </source>
</evidence>
<dbReference type="GO" id="GO:0009236">
    <property type="term" value="P:cobalamin biosynthetic process"/>
    <property type="evidence" value="ECO:0007669"/>
    <property type="project" value="UniProtKB-UniPathway"/>
</dbReference>
<comment type="caution">
    <text evidence="20">The sequence shown here is derived from an EMBL/GenBank/DDBJ whole genome shotgun (WGS) entry which is preliminary data.</text>
</comment>
<comment type="function">
    <text evidence="4">Catalyzes ATP-dependent phosphorylation of adenosylcobinamide and addition of GMP to adenosylcobinamide phosphate.</text>
</comment>
<evidence type="ECO:0000256" key="6">
    <source>
        <dbReference type="ARBA" id="ARBA00005159"/>
    </source>
</evidence>
<evidence type="ECO:0000256" key="17">
    <source>
        <dbReference type="ARBA" id="ARBA00030571"/>
    </source>
</evidence>
<evidence type="ECO:0000256" key="18">
    <source>
        <dbReference type="PIRSR" id="PIRSR006135-1"/>
    </source>
</evidence>
<dbReference type="EC" id="2.7.7.62" evidence="9"/>
<evidence type="ECO:0000256" key="4">
    <source>
        <dbReference type="ARBA" id="ARBA00003889"/>
    </source>
</evidence>
<comment type="similarity">
    <text evidence="7">Belongs to the CobU/CobP family.</text>
</comment>
<accession>A0A0M0L5K1</accession>
<dbReference type="Gene3D" id="3.40.50.300">
    <property type="entry name" value="P-loop containing nucleotide triphosphate hydrolases"/>
    <property type="match status" value="1"/>
</dbReference>
<dbReference type="EMBL" id="LILC01000013">
    <property type="protein sequence ID" value="KOO46360.1"/>
    <property type="molecule type" value="Genomic_DNA"/>
</dbReference>
<feature type="active site" description="GMP-histidine intermediate" evidence="18">
    <location>
        <position position="62"/>
    </location>
</feature>
<sequence>MRDYLRYFAKGWHSVIFVSGGVRSGKSKKAEELVQRSEGERHVYIATSRITDGEMRERVNLHQKARRGAKQPWVTVEQVNNFHTLLPKLKKTDVVLVDCATNWMANELFIDAQSWEDHQLCQSIVEKMKQDLLAIKSSVKEVVVVSNELFEGDVPDEATEVYMRLLGSFHQFLVEESSTAGVMEYGLFKVKKGDVVL</sequence>
<proteinExistence type="inferred from homology"/>
<evidence type="ECO:0000256" key="5">
    <source>
        <dbReference type="ARBA" id="ARBA00004692"/>
    </source>
</evidence>
<evidence type="ECO:0000256" key="11">
    <source>
        <dbReference type="ARBA" id="ARBA00022679"/>
    </source>
</evidence>
<evidence type="ECO:0000313" key="21">
    <source>
        <dbReference type="Proteomes" id="UP000037558"/>
    </source>
</evidence>
<evidence type="ECO:0000313" key="20">
    <source>
        <dbReference type="EMBL" id="KOO46360.1"/>
    </source>
</evidence>
<evidence type="ECO:0000256" key="19">
    <source>
        <dbReference type="PIRSR" id="PIRSR006135-2"/>
    </source>
</evidence>
<protein>
    <recommendedName>
        <fullName evidence="16">Adenosylcobinamide kinase</fullName>
        <ecNumber evidence="8">2.7.1.156</ecNumber>
        <ecNumber evidence="9">2.7.7.62</ecNumber>
    </recommendedName>
    <alternativeName>
        <fullName evidence="17">Adenosylcobinamide-phosphate guanylyltransferase</fullName>
    </alternativeName>
</protein>
<keyword evidence="10" id="KW-0169">Cobalamin biosynthesis</keyword>
<evidence type="ECO:0000256" key="14">
    <source>
        <dbReference type="ARBA" id="ARBA00022840"/>
    </source>
</evidence>
<dbReference type="Proteomes" id="UP000037558">
    <property type="component" value="Unassembled WGS sequence"/>
</dbReference>
<dbReference type="PIRSF" id="PIRSF006135">
    <property type="entry name" value="CobU"/>
    <property type="match status" value="1"/>
</dbReference>
<dbReference type="GO" id="GO:0043752">
    <property type="term" value="F:adenosylcobinamide kinase activity"/>
    <property type="evidence" value="ECO:0007669"/>
    <property type="project" value="UniProtKB-EC"/>
</dbReference>
<dbReference type="GO" id="GO:0005525">
    <property type="term" value="F:GTP binding"/>
    <property type="evidence" value="ECO:0007669"/>
    <property type="project" value="UniProtKB-KW"/>
</dbReference>
<dbReference type="UniPathway" id="UPA00148">
    <property type="reaction ID" value="UER00236"/>
</dbReference>
<feature type="binding site" evidence="19">
    <location>
        <position position="98"/>
    </location>
    <ligand>
        <name>GTP</name>
        <dbReference type="ChEBI" id="CHEBI:37565"/>
    </ligand>
</feature>
<dbReference type="GO" id="GO:0008820">
    <property type="term" value="F:cobinamide phosphate guanylyltransferase activity"/>
    <property type="evidence" value="ECO:0007669"/>
    <property type="project" value="UniProtKB-EC"/>
</dbReference>
<comment type="catalytic activity">
    <reaction evidence="2">
        <text>adenosylcob(III)inamide phosphate + GTP + H(+) = adenosylcob(III)inamide-GDP + diphosphate</text>
        <dbReference type="Rhea" id="RHEA:22712"/>
        <dbReference type="ChEBI" id="CHEBI:15378"/>
        <dbReference type="ChEBI" id="CHEBI:33019"/>
        <dbReference type="ChEBI" id="CHEBI:37565"/>
        <dbReference type="ChEBI" id="CHEBI:58502"/>
        <dbReference type="ChEBI" id="CHEBI:60487"/>
        <dbReference type="EC" id="2.7.7.62"/>
    </reaction>
</comment>
<evidence type="ECO:0000256" key="8">
    <source>
        <dbReference type="ARBA" id="ARBA00012016"/>
    </source>
</evidence>
<dbReference type="Pfam" id="PF02283">
    <property type="entry name" value="CobU"/>
    <property type="match status" value="1"/>
</dbReference>
<keyword evidence="11" id="KW-0808">Transferase</keyword>
<dbReference type="SUPFAM" id="SSF52540">
    <property type="entry name" value="P-loop containing nucleoside triphosphate hydrolases"/>
    <property type="match status" value="1"/>
</dbReference>
<comment type="pathway">
    <text evidence="6">Cofactor biosynthesis; adenosylcobalamin biosynthesis; adenosylcobalamin from cob(II)yrinate a,c-diamide: step 5/7.</text>
</comment>
<feature type="binding site" evidence="19">
    <location>
        <begin position="20"/>
        <end position="27"/>
    </location>
    <ligand>
        <name>GTP</name>
        <dbReference type="ChEBI" id="CHEBI:37565"/>
    </ligand>
</feature>
<evidence type="ECO:0000256" key="12">
    <source>
        <dbReference type="ARBA" id="ARBA00022741"/>
    </source>
</evidence>
<dbReference type="AlphaFoldDB" id="A0A0M0L5K1"/>
<comment type="catalytic activity">
    <reaction evidence="1">
        <text>adenosylcob(III)inamide + ATP = adenosylcob(III)inamide phosphate + ADP + H(+)</text>
        <dbReference type="Rhea" id="RHEA:15769"/>
        <dbReference type="ChEBI" id="CHEBI:2480"/>
        <dbReference type="ChEBI" id="CHEBI:15378"/>
        <dbReference type="ChEBI" id="CHEBI:30616"/>
        <dbReference type="ChEBI" id="CHEBI:58502"/>
        <dbReference type="ChEBI" id="CHEBI:456216"/>
        <dbReference type="EC" id="2.7.1.156"/>
    </reaction>
</comment>
<evidence type="ECO:0000256" key="16">
    <source>
        <dbReference type="ARBA" id="ARBA00029570"/>
    </source>
</evidence>
<evidence type="ECO:0000256" key="13">
    <source>
        <dbReference type="ARBA" id="ARBA00022777"/>
    </source>
</evidence>
<name>A0A0M0L5K1_9BACI</name>
<keyword evidence="14" id="KW-0067">ATP-binding</keyword>
<keyword evidence="15 19" id="KW-0342">GTP-binding</keyword>
<evidence type="ECO:0000256" key="10">
    <source>
        <dbReference type="ARBA" id="ARBA00022573"/>
    </source>
</evidence>
<dbReference type="GO" id="GO:0005524">
    <property type="term" value="F:ATP binding"/>
    <property type="evidence" value="ECO:0007669"/>
    <property type="project" value="UniProtKB-KW"/>
</dbReference>
<evidence type="ECO:0000256" key="9">
    <source>
        <dbReference type="ARBA" id="ARBA00012523"/>
    </source>
</evidence>
<dbReference type="PANTHER" id="PTHR34848:SF1">
    <property type="entry name" value="BIFUNCTIONAL ADENOSYLCOBALAMIN BIOSYNTHESIS PROTEIN COBU"/>
    <property type="match status" value="1"/>
</dbReference>
<dbReference type="STRING" id="284581.AMD01_10980"/>
<comment type="catalytic activity">
    <reaction evidence="3">
        <text>adenosylcob(III)inamide + GTP = adenosylcob(III)inamide phosphate + GDP + H(+)</text>
        <dbReference type="Rhea" id="RHEA:15765"/>
        <dbReference type="ChEBI" id="CHEBI:2480"/>
        <dbReference type="ChEBI" id="CHEBI:15378"/>
        <dbReference type="ChEBI" id="CHEBI:37565"/>
        <dbReference type="ChEBI" id="CHEBI:58189"/>
        <dbReference type="ChEBI" id="CHEBI:58502"/>
        <dbReference type="EC" id="2.7.1.156"/>
    </reaction>
</comment>